<reference evidence="3" key="1">
    <citation type="submission" date="2016-10" db="EMBL/GenBank/DDBJ databases">
        <authorList>
            <person name="Varghese N."/>
            <person name="Submissions S."/>
        </authorList>
    </citation>
    <scope>NUCLEOTIDE SEQUENCE [LARGE SCALE GENOMIC DNA]</scope>
    <source>
        <strain evidence="3">CGMCC 4.578</strain>
    </source>
</reference>
<accession>A0A1H9XSW4</accession>
<organism evidence="2 3">
    <name type="scientific">Lentzea flaviverrucosa</name>
    <dbReference type="NCBI Taxonomy" id="200379"/>
    <lineage>
        <taxon>Bacteria</taxon>
        <taxon>Bacillati</taxon>
        <taxon>Actinomycetota</taxon>
        <taxon>Actinomycetes</taxon>
        <taxon>Pseudonocardiales</taxon>
        <taxon>Pseudonocardiaceae</taxon>
        <taxon>Lentzea</taxon>
    </lineage>
</organism>
<protein>
    <submittedName>
        <fullName evidence="2">D-alanyl-D-alanine carboxypeptidase</fullName>
    </submittedName>
</protein>
<dbReference type="GO" id="GO:0004180">
    <property type="term" value="F:carboxypeptidase activity"/>
    <property type="evidence" value="ECO:0007669"/>
    <property type="project" value="UniProtKB-KW"/>
</dbReference>
<keyword evidence="2" id="KW-0121">Carboxypeptidase</keyword>
<dbReference type="EMBL" id="FOFT01000017">
    <property type="protein sequence ID" value="SES49262.1"/>
    <property type="molecule type" value="Genomic_DNA"/>
</dbReference>
<gene>
    <name evidence="2" type="ORF">SAMN05216195_117126</name>
</gene>
<evidence type="ECO:0000313" key="2">
    <source>
        <dbReference type="EMBL" id="SES49262.1"/>
    </source>
</evidence>
<dbReference type="Gene3D" id="3.40.710.10">
    <property type="entry name" value="DD-peptidase/beta-lactamase superfamily"/>
    <property type="match status" value="1"/>
</dbReference>
<dbReference type="PANTHER" id="PTHR46825">
    <property type="entry name" value="D-ALANYL-D-ALANINE-CARBOXYPEPTIDASE/ENDOPEPTIDASE AMPH"/>
    <property type="match status" value="1"/>
</dbReference>
<keyword evidence="2" id="KW-0645">Protease</keyword>
<evidence type="ECO:0000313" key="3">
    <source>
        <dbReference type="Proteomes" id="UP000199028"/>
    </source>
</evidence>
<keyword evidence="3" id="KW-1185">Reference proteome</keyword>
<dbReference type="InterPro" id="IPR050491">
    <property type="entry name" value="AmpC-like"/>
</dbReference>
<dbReference type="Pfam" id="PF00144">
    <property type="entry name" value="Beta-lactamase"/>
    <property type="match status" value="1"/>
</dbReference>
<proteinExistence type="predicted"/>
<keyword evidence="2" id="KW-0378">Hydrolase</keyword>
<dbReference type="InterPro" id="IPR001466">
    <property type="entry name" value="Beta-lactam-related"/>
</dbReference>
<dbReference type="PANTHER" id="PTHR46825:SF7">
    <property type="entry name" value="D-ALANYL-D-ALANINE CARBOXYPEPTIDASE"/>
    <property type="match status" value="1"/>
</dbReference>
<feature type="domain" description="Beta-lactamase-related" evidence="1">
    <location>
        <begin position="47"/>
        <end position="358"/>
    </location>
</feature>
<dbReference type="InterPro" id="IPR012338">
    <property type="entry name" value="Beta-lactam/transpept-like"/>
</dbReference>
<name>A0A1H9XSW4_9PSEU</name>
<dbReference type="SUPFAM" id="SSF56601">
    <property type="entry name" value="beta-lactamase/transpeptidase-like"/>
    <property type="match status" value="1"/>
</dbReference>
<evidence type="ECO:0000259" key="1">
    <source>
        <dbReference type="Pfam" id="PF00144"/>
    </source>
</evidence>
<dbReference type="RefSeq" id="WP_211335673.1">
    <property type="nucleotide sequence ID" value="NZ_FOFT01000017.1"/>
</dbReference>
<dbReference type="AlphaFoldDB" id="A0A1H9XSW4"/>
<sequence length="366" mass="39932">MKSLLIAAMVAVTPLPPLQPELLRAAIADLDNPAATSAQLRVSGSAGCWYGTEGVADRRTQRPVRPDDRFRIGSVTKVFVATVVLQLAAEQKIGLETPVRHYLPDLPPTLDEVEVGQLLDHTSGIPFEVGFPDLSTPEKVLEHRYDRYAPDQRLKMIPATEPKFTPGTRQEYRGINYVLAAMIIEKVTGHGYGHEVDKRIARPLGLTKTYVPGRNETGIRGAHVHGYLDVPGQGLVDVSDFNTSKSYGEGDIISTTGDLTRFAEALFDGDLLPPALQEKLFTLPQVSMVDGRPAAYSTGLQTFTINGVTVWGKTGEQYGYNAGLFSTRDQQRRIAYSFTPTARNDAQQLMTLRIANAATSPAAGRP</sequence>
<dbReference type="Proteomes" id="UP000199028">
    <property type="component" value="Unassembled WGS sequence"/>
</dbReference>